<dbReference type="Proteomes" id="UP000606922">
    <property type="component" value="Unassembled WGS sequence"/>
</dbReference>
<dbReference type="AlphaFoldDB" id="A0A916SPL8"/>
<protein>
    <submittedName>
        <fullName evidence="1">Uncharacterized protein</fullName>
    </submittedName>
</protein>
<organism evidence="1 2">
    <name type="scientific">Conyzicola nivalis</name>
    <dbReference type="NCBI Taxonomy" id="1477021"/>
    <lineage>
        <taxon>Bacteria</taxon>
        <taxon>Bacillati</taxon>
        <taxon>Actinomycetota</taxon>
        <taxon>Actinomycetes</taxon>
        <taxon>Micrococcales</taxon>
        <taxon>Microbacteriaceae</taxon>
        <taxon>Conyzicola</taxon>
    </lineage>
</organism>
<proteinExistence type="predicted"/>
<evidence type="ECO:0000313" key="2">
    <source>
        <dbReference type="Proteomes" id="UP000606922"/>
    </source>
</evidence>
<gene>
    <name evidence="1" type="ORF">GCM10010979_26690</name>
</gene>
<evidence type="ECO:0000313" key="1">
    <source>
        <dbReference type="EMBL" id="GGB11056.1"/>
    </source>
</evidence>
<dbReference type="EMBL" id="BMGB01000002">
    <property type="protein sequence ID" value="GGB11056.1"/>
    <property type="molecule type" value="Genomic_DNA"/>
</dbReference>
<comment type="caution">
    <text evidence="1">The sequence shown here is derived from an EMBL/GenBank/DDBJ whole genome shotgun (WGS) entry which is preliminary data.</text>
</comment>
<keyword evidence="2" id="KW-1185">Reference proteome</keyword>
<sequence>MTPLSPMGDEPASVDRAEIAIGHPHTLGVEYADDETLVPDGTGMDVADFGEAPDVEMHDYEEPHTL</sequence>
<reference evidence="1" key="1">
    <citation type="journal article" date="2014" name="Int. J. Syst. Evol. Microbiol.">
        <title>Complete genome sequence of Corynebacterium casei LMG S-19264T (=DSM 44701T), isolated from a smear-ripened cheese.</title>
        <authorList>
            <consortium name="US DOE Joint Genome Institute (JGI-PGF)"/>
            <person name="Walter F."/>
            <person name="Albersmeier A."/>
            <person name="Kalinowski J."/>
            <person name="Ruckert C."/>
        </authorList>
    </citation>
    <scope>NUCLEOTIDE SEQUENCE</scope>
    <source>
        <strain evidence="1">CGMCC 1.12813</strain>
    </source>
</reference>
<dbReference type="RefSeq" id="WP_188511286.1">
    <property type="nucleotide sequence ID" value="NZ_BMGB01000002.1"/>
</dbReference>
<reference evidence="1" key="2">
    <citation type="submission" date="2020-09" db="EMBL/GenBank/DDBJ databases">
        <authorList>
            <person name="Sun Q."/>
            <person name="Zhou Y."/>
        </authorList>
    </citation>
    <scope>NUCLEOTIDE SEQUENCE</scope>
    <source>
        <strain evidence="1">CGMCC 1.12813</strain>
    </source>
</reference>
<accession>A0A916SPL8</accession>
<name>A0A916SPL8_9MICO</name>